<dbReference type="STRING" id="1423810.FD19_GL001890"/>
<comment type="caution">
    <text evidence="1">The sequence shown here is derived from an EMBL/GenBank/DDBJ whole genome shotgun (WGS) entry which is preliminary data.</text>
</comment>
<dbReference type="EMBL" id="AYZK01000008">
    <property type="protein sequence ID" value="KRM86574.1"/>
    <property type="molecule type" value="Genomic_DNA"/>
</dbReference>
<dbReference type="Proteomes" id="UP000051789">
    <property type="component" value="Unassembled WGS sequence"/>
</dbReference>
<organism evidence="1 2">
    <name type="scientific">Lacticaseibacillus thailandensis DSM 22698 = JCM 13996</name>
    <dbReference type="NCBI Taxonomy" id="1423810"/>
    <lineage>
        <taxon>Bacteria</taxon>
        <taxon>Bacillati</taxon>
        <taxon>Bacillota</taxon>
        <taxon>Bacilli</taxon>
        <taxon>Lactobacillales</taxon>
        <taxon>Lactobacillaceae</taxon>
        <taxon>Lacticaseibacillus</taxon>
    </lineage>
</organism>
<gene>
    <name evidence="1" type="ORF">FD19_GL001890</name>
</gene>
<keyword evidence="2" id="KW-1185">Reference proteome</keyword>
<dbReference type="PATRIC" id="fig|1423810.4.peg.1938"/>
<evidence type="ECO:0000313" key="2">
    <source>
        <dbReference type="Proteomes" id="UP000051789"/>
    </source>
</evidence>
<dbReference type="AlphaFoldDB" id="A0A0R2C4P5"/>
<name>A0A0R2C4P5_9LACO</name>
<accession>A0A0R2C4P5</accession>
<sequence length="61" mass="7052">MLLPSLHPNCHSSCFATHPSLTGFRVISYNHNLHNQISRRIQLRRLTIAQNSVHHGNRLQK</sequence>
<evidence type="ECO:0000313" key="1">
    <source>
        <dbReference type="EMBL" id="KRM86574.1"/>
    </source>
</evidence>
<proteinExistence type="predicted"/>
<protein>
    <submittedName>
        <fullName evidence="1">Uncharacterized protein</fullName>
    </submittedName>
</protein>
<reference evidence="1 2" key="1">
    <citation type="journal article" date="2015" name="Genome Announc.">
        <title>Expanding the biotechnology potential of lactobacilli through comparative genomics of 213 strains and associated genera.</title>
        <authorList>
            <person name="Sun Z."/>
            <person name="Harris H.M."/>
            <person name="McCann A."/>
            <person name="Guo C."/>
            <person name="Argimon S."/>
            <person name="Zhang W."/>
            <person name="Yang X."/>
            <person name="Jeffery I.B."/>
            <person name="Cooney J.C."/>
            <person name="Kagawa T.F."/>
            <person name="Liu W."/>
            <person name="Song Y."/>
            <person name="Salvetti E."/>
            <person name="Wrobel A."/>
            <person name="Rasinkangas P."/>
            <person name="Parkhill J."/>
            <person name="Rea M.C."/>
            <person name="O'Sullivan O."/>
            <person name="Ritari J."/>
            <person name="Douillard F.P."/>
            <person name="Paul Ross R."/>
            <person name="Yang R."/>
            <person name="Briner A.E."/>
            <person name="Felis G.E."/>
            <person name="de Vos W.M."/>
            <person name="Barrangou R."/>
            <person name="Klaenhammer T.R."/>
            <person name="Caufield P.W."/>
            <person name="Cui Y."/>
            <person name="Zhang H."/>
            <person name="O'Toole P.W."/>
        </authorList>
    </citation>
    <scope>NUCLEOTIDE SEQUENCE [LARGE SCALE GENOMIC DNA]</scope>
    <source>
        <strain evidence="1 2">DSM 22698</strain>
    </source>
</reference>